<keyword evidence="2" id="KW-0378">Hydrolase</keyword>
<keyword evidence="1" id="KW-0479">Metal-binding</keyword>
<dbReference type="Gene3D" id="3.40.720.10">
    <property type="entry name" value="Alkaline Phosphatase, subunit A"/>
    <property type="match status" value="1"/>
</dbReference>
<proteinExistence type="predicted"/>
<evidence type="ECO:0000313" key="5">
    <source>
        <dbReference type="Proteomes" id="UP001267290"/>
    </source>
</evidence>
<dbReference type="Pfam" id="PF00884">
    <property type="entry name" value="Sulfatase"/>
    <property type="match status" value="1"/>
</dbReference>
<dbReference type="PANTHER" id="PTHR45953">
    <property type="entry name" value="IDURONATE 2-SULFATASE"/>
    <property type="match status" value="1"/>
</dbReference>
<dbReference type="RefSeq" id="WP_310501348.1">
    <property type="nucleotide sequence ID" value="NZ_JAVDSB010000013.1"/>
</dbReference>
<organism evidence="4 5">
    <name type="scientific">Paenibacillus qinlingensis</name>
    <dbReference type="NCBI Taxonomy" id="1837343"/>
    <lineage>
        <taxon>Bacteria</taxon>
        <taxon>Bacillati</taxon>
        <taxon>Bacillota</taxon>
        <taxon>Bacilli</taxon>
        <taxon>Bacillales</taxon>
        <taxon>Paenibacillaceae</taxon>
        <taxon>Paenibacillus</taxon>
    </lineage>
</organism>
<feature type="domain" description="Sulfatase N-terminal" evidence="3">
    <location>
        <begin position="6"/>
        <end position="366"/>
    </location>
</feature>
<dbReference type="PANTHER" id="PTHR45953:SF1">
    <property type="entry name" value="IDURONATE 2-SULFATASE"/>
    <property type="match status" value="1"/>
</dbReference>
<dbReference type="CDD" id="cd16033">
    <property type="entry name" value="sulfatase_like"/>
    <property type="match status" value="1"/>
</dbReference>
<keyword evidence="5" id="KW-1185">Reference proteome</keyword>
<gene>
    <name evidence="4" type="ORF">J2736_005106</name>
</gene>
<dbReference type="InterPro" id="IPR000917">
    <property type="entry name" value="Sulfatase_N"/>
</dbReference>
<dbReference type="Proteomes" id="UP001267290">
    <property type="component" value="Unassembled WGS sequence"/>
</dbReference>
<dbReference type="EMBL" id="JAVDSB010000013">
    <property type="protein sequence ID" value="MDR6553896.1"/>
    <property type="molecule type" value="Genomic_DNA"/>
</dbReference>
<evidence type="ECO:0000313" key="4">
    <source>
        <dbReference type="EMBL" id="MDR6553896.1"/>
    </source>
</evidence>
<protein>
    <submittedName>
        <fullName evidence="4">Arylsulfatase A-like enzyme</fullName>
    </submittedName>
</protein>
<name>A0ABU1P3G1_9BACL</name>
<evidence type="ECO:0000259" key="3">
    <source>
        <dbReference type="Pfam" id="PF00884"/>
    </source>
</evidence>
<evidence type="ECO:0000256" key="2">
    <source>
        <dbReference type="ARBA" id="ARBA00022801"/>
    </source>
</evidence>
<dbReference type="InterPro" id="IPR017850">
    <property type="entry name" value="Alkaline_phosphatase_core_sf"/>
</dbReference>
<comment type="caution">
    <text evidence="4">The sequence shown here is derived from an EMBL/GenBank/DDBJ whole genome shotgun (WGS) entry which is preliminary data.</text>
</comment>
<sequence>MKKARPNILIFMTDQEQAQVAMPGHPCRTPHLDRLAAEGVQFTQAYPPMAHCCPARASFMTGLYPSQHGIYNNNMNDQAIRRSLNPGVETFSEKLKESGYDLFYSGKWHVSATENPKDRGWKELQVSAGVGTYMGISRDRFQADHEKYLAESKVERGRGELLRPGWGNKQLYGTTEKAYQELKDYQVVRSGIEQLDQLKDSQEPWCVYIGVNGPHDPFIIPEPYASMYDPKDIPLPPNYHDDLKDKPGVYRKMRNVFDQLSEDEVKESIAHYWGYCTMMDDMFGEVLQALERNGQKEDTLVVFLSDHGEHAGAHGLYCKGISMFDEGYRVPLVVSWPGNNPNPGCQVDEFVTLMDIAPTLLEAAGAPVLNKCAGRSLLPFLSNTQPDDWRDSQYAQCNGVEVYYTSRMVRTNDYKFVYHATDINELYDLNVDPHELHNVIDQPNMQDVVKQMYGKMWKHAYESEDTIFNQYVTVATAEYGPGLFGN</sequence>
<accession>A0ABU1P3G1</accession>
<reference evidence="4 5" key="1">
    <citation type="submission" date="2023-07" db="EMBL/GenBank/DDBJ databases">
        <title>Sorghum-associated microbial communities from plants grown in Nebraska, USA.</title>
        <authorList>
            <person name="Schachtman D."/>
        </authorList>
    </citation>
    <scope>NUCLEOTIDE SEQUENCE [LARGE SCALE GENOMIC DNA]</scope>
    <source>
        <strain evidence="4 5">CC258</strain>
    </source>
</reference>
<dbReference type="SUPFAM" id="SSF53649">
    <property type="entry name" value="Alkaline phosphatase-like"/>
    <property type="match status" value="1"/>
</dbReference>
<evidence type="ECO:0000256" key="1">
    <source>
        <dbReference type="ARBA" id="ARBA00022723"/>
    </source>
</evidence>